<dbReference type="RefSeq" id="WP_188613527.1">
    <property type="nucleotide sequence ID" value="NZ_BMJT01000002.1"/>
</dbReference>
<comment type="subcellular location">
    <subcellularLocation>
        <location evidence="1">Cell membrane</location>
        <topology evidence="1">Multi-pass membrane protein</topology>
    </subcellularLocation>
</comment>
<keyword evidence="4 7" id="KW-0812">Transmembrane</keyword>
<dbReference type="Proteomes" id="UP000616608">
    <property type="component" value="Unassembled WGS sequence"/>
</dbReference>
<dbReference type="AlphaFoldDB" id="A0A917FYQ1"/>
<dbReference type="GO" id="GO:0004713">
    <property type="term" value="F:protein tyrosine kinase activity"/>
    <property type="evidence" value="ECO:0007669"/>
    <property type="project" value="TreeGrafter"/>
</dbReference>
<dbReference type="EMBL" id="BMJT01000002">
    <property type="protein sequence ID" value="GGG14431.1"/>
    <property type="molecule type" value="Genomic_DNA"/>
</dbReference>
<proteinExistence type="inferred from homology"/>
<evidence type="ECO:0000256" key="2">
    <source>
        <dbReference type="ARBA" id="ARBA00006683"/>
    </source>
</evidence>
<keyword evidence="5 7" id="KW-1133">Transmembrane helix</keyword>
<organism evidence="9 10">
    <name type="scientific">Lysinibacillus alkalisoli</name>
    <dbReference type="NCBI Taxonomy" id="1911548"/>
    <lineage>
        <taxon>Bacteria</taxon>
        <taxon>Bacillati</taxon>
        <taxon>Bacillota</taxon>
        <taxon>Bacilli</taxon>
        <taxon>Bacillales</taxon>
        <taxon>Bacillaceae</taxon>
        <taxon>Lysinibacillus</taxon>
    </lineage>
</organism>
<keyword evidence="3" id="KW-1003">Cell membrane</keyword>
<dbReference type="PANTHER" id="PTHR32309">
    <property type="entry name" value="TYROSINE-PROTEIN KINASE"/>
    <property type="match status" value="1"/>
</dbReference>
<dbReference type="Pfam" id="PF02706">
    <property type="entry name" value="Wzz"/>
    <property type="match status" value="1"/>
</dbReference>
<evidence type="ECO:0000256" key="6">
    <source>
        <dbReference type="ARBA" id="ARBA00023136"/>
    </source>
</evidence>
<evidence type="ECO:0000256" key="1">
    <source>
        <dbReference type="ARBA" id="ARBA00004651"/>
    </source>
</evidence>
<sequence>MESTFSMEELLLALKKRWSLLVLLALIGIAFSAVLTFVVITPKYEAMTQLLINKQKEENVTQYQATQNDLQLMNTYIAILKSDVILEDVAKEIDFIAPIQQLRKKIAVSSEENSKVLNIYVRDQNASFAVDTANAIATIFTKEIGKLMDVDNVQVLAEAKVKNSLIPVSPNHALNLVLGAVIGALFGIVLNVLFILFNNKFKSEKELELELGVPVIGVINKMPNVTTQRNLWQRILRKGGE</sequence>
<gene>
    <name evidence="9" type="primary">cps2A</name>
    <name evidence="9" type="ORF">GCM10007425_05880</name>
</gene>
<dbReference type="PANTHER" id="PTHR32309:SF13">
    <property type="entry name" value="FERRIC ENTEROBACTIN TRANSPORT PROTEIN FEPE"/>
    <property type="match status" value="1"/>
</dbReference>
<evidence type="ECO:0000256" key="5">
    <source>
        <dbReference type="ARBA" id="ARBA00022989"/>
    </source>
</evidence>
<comment type="caution">
    <text evidence="9">The sequence shown here is derived from an EMBL/GenBank/DDBJ whole genome shotgun (WGS) entry which is preliminary data.</text>
</comment>
<evidence type="ECO:0000256" key="3">
    <source>
        <dbReference type="ARBA" id="ARBA00022475"/>
    </source>
</evidence>
<feature type="transmembrane region" description="Helical" evidence="7">
    <location>
        <begin position="20"/>
        <end position="40"/>
    </location>
</feature>
<evidence type="ECO:0000313" key="9">
    <source>
        <dbReference type="EMBL" id="GGG14431.1"/>
    </source>
</evidence>
<feature type="domain" description="Polysaccharide chain length determinant N-terminal" evidence="8">
    <location>
        <begin position="4"/>
        <end position="92"/>
    </location>
</feature>
<protein>
    <submittedName>
        <fullName evidence="9">Polysaccharide biosynthesis protein</fullName>
    </submittedName>
</protein>
<feature type="transmembrane region" description="Helical" evidence="7">
    <location>
        <begin position="173"/>
        <end position="197"/>
    </location>
</feature>
<keyword evidence="10" id="KW-1185">Reference proteome</keyword>
<dbReference type="InterPro" id="IPR003856">
    <property type="entry name" value="LPS_length_determ_N"/>
</dbReference>
<evidence type="ECO:0000259" key="8">
    <source>
        <dbReference type="Pfam" id="PF02706"/>
    </source>
</evidence>
<reference evidence="9" key="2">
    <citation type="submission" date="2020-09" db="EMBL/GenBank/DDBJ databases">
        <authorList>
            <person name="Sun Q."/>
            <person name="Zhou Y."/>
        </authorList>
    </citation>
    <scope>NUCLEOTIDE SEQUENCE</scope>
    <source>
        <strain evidence="9">CGMCC 1.15760</strain>
    </source>
</reference>
<accession>A0A917FYQ1</accession>
<evidence type="ECO:0000313" key="10">
    <source>
        <dbReference type="Proteomes" id="UP000616608"/>
    </source>
</evidence>
<comment type="similarity">
    <text evidence="2">Belongs to the CpsC/CapA family.</text>
</comment>
<keyword evidence="6 7" id="KW-0472">Membrane</keyword>
<name>A0A917FYQ1_9BACI</name>
<dbReference type="InterPro" id="IPR050445">
    <property type="entry name" value="Bact_polysacc_biosynth/exp"/>
</dbReference>
<dbReference type="GO" id="GO:0005886">
    <property type="term" value="C:plasma membrane"/>
    <property type="evidence" value="ECO:0007669"/>
    <property type="project" value="UniProtKB-SubCell"/>
</dbReference>
<evidence type="ECO:0000256" key="4">
    <source>
        <dbReference type="ARBA" id="ARBA00022692"/>
    </source>
</evidence>
<evidence type="ECO:0000256" key="7">
    <source>
        <dbReference type="SAM" id="Phobius"/>
    </source>
</evidence>
<reference evidence="9" key="1">
    <citation type="journal article" date="2014" name="Int. J. Syst. Evol. Microbiol.">
        <title>Complete genome sequence of Corynebacterium casei LMG S-19264T (=DSM 44701T), isolated from a smear-ripened cheese.</title>
        <authorList>
            <consortium name="US DOE Joint Genome Institute (JGI-PGF)"/>
            <person name="Walter F."/>
            <person name="Albersmeier A."/>
            <person name="Kalinowski J."/>
            <person name="Ruckert C."/>
        </authorList>
    </citation>
    <scope>NUCLEOTIDE SEQUENCE</scope>
    <source>
        <strain evidence="9">CGMCC 1.15760</strain>
    </source>
</reference>